<keyword evidence="4 5" id="KW-0472">Membrane</keyword>
<feature type="transmembrane region" description="Helical" evidence="5">
    <location>
        <begin position="209"/>
        <end position="231"/>
    </location>
</feature>
<protein>
    <submittedName>
        <fullName evidence="6">BI1-like protein</fullName>
    </submittedName>
</protein>
<reference evidence="6 7" key="1">
    <citation type="submission" date="2016-03" db="EMBL/GenBank/DDBJ databases">
        <title>Choanephora cucurbitarum.</title>
        <authorList>
            <person name="Min B."/>
            <person name="Park H."/>
            <person name="Park J.-H."/>
            <person name="Shin H.-D."/>
            <person name="Choi I.-G."/>
        </authorList>
    </citation>
    <scope>NUCLEOTIDE SEQUENCE [LARGE SCALE GENOMIC DNA]</scope>
    <source>
        <strain evidence="6 7">KUS-F28377</strain>
    </source>
</reference>
<feature type="transmembrane region" description="Helical" evidence="5">
    <location>
        <begin position="184"/>
        <end position="203"/>
    </location>
</feature>
<keyword evidence="3 5" id="KW-1133">Transmembrane helix</keyword>
<evidence type="ECO:0000256" key="4">
    <source>
        <dbReference type="ARBA" id="ARBA00023136"/>
    </source>
</evidence>
<comment type="caution">
    <text evidence="6">The sequence shown here is derived from an EMBL/GenBank/DDBJ whole genome shotgun (WGS) entry which is preliminary data.</text>
</comment>
<keyword evidence="7" id="KW-1185">Reference proteome</keyword>
<dbReference type="GO" id="GO:0016020">
    <property type="term" value="C:membrane"/>
    <property type="evidence" value="ECO:0007669"/>
    <property type="project" value="UniProtKB-SubCell"/>
</dbReference>
<evidence type="ECO:0000256" key="2">
    <source>
        <dbReference type="ARBA" id="ARBA00022692"/>
    </source>
</evidence>
<evidence type="ECO:0000256" key="5">
    <source>
        <dbReference type="SAM" id="Phobius"/>
    </source>
</evidence>
<sequence length="285" mass="32754">MSEPLYKKPLLPTTLIHPVPSTSFYSSVSVYQQIDRQGSSQGFDLFGKSVTRDSVESQTNFIRKVFALTSIQFLFMTCFSITFVYYPHWYQQSYKTLILLLPTVLLLAVLAWQLWTQHHRLSHHIRYILIFVYSSLMTFTLSSVATQFFEEYAIMVLTMSSLGILSNVVYTFQKRFLFQGPKPIVCSSAIICITSLGLRSIYQLDPVEILGPIAISSLICVYVDLEIYYAMYTMTEDEYILANLSFYIDLVYPINALHHACELSDDMDDFPEFFNPDSSSALNHI</sequence>
<evidence type="ECO:0000256" key="3">
    <source>
        <dbReference type="ARBA" id="ARBA00022989"/>
    </source>
</evidence>
<accession>A0A1C7NRH0</accession>
<dbReference type="Pfam" id="PF01027">
    <property type="entry name" value="Bax1-I"/>
    <property type="match status" value="1"/>
</dbReference>
<gene>
    <name evidence="6" type="ORF">A0J61_00270</name>
</gene>
<dbReference type="InParanoid" id="A0A1C7NRH0"/>
<keyword evidence="2 5" id="KW-0812">Transmembrane</keyword>
<comment type="subcellular location">
    <subcellularLocation>
        <location evidence="1">Membrane</location>
        <topology evidence="1">Multi-pass membrane protein</topology>
    </subcellularLocation>
</comment>
<evidence type="ECO:0000313" key="6">
    <source>
        <dbReference type="EMBL" id="OBZ91711.1"/>
    </source>
</evidence>
<dbReference type="STRING" id="101091.A0A1C7NRH0"/>
<evidence type="ECO:0000256" key="1">
    <source>
        <dbReference type="ARBA" id="ARBA00004141"/>
    </source>
</evidence>
<organism evidence="6 7">
    <name type="scientific">Choanephora cucurbitarum</name>
    <dbReference type="NCBI Taxonomy" id="101091"/>
    <lineage>
        <taxon>Eukaryota</taxon>
        <taxon>Fungi</taxon>
        <taxon>Fungi incertae sedis</taxon>
        <taxon>Mucoromycota</taxon>
        <taxon>Mucoromycotina</taxon>
        <taxon>Mucoromycetes</taxon>
        <taxon>Mucorales</taxon>
        <taxon>Mucorineae</taxon>
        <taxon>Choanephoraceae</taxon>
        <taxon>Choanephoroideae</taxon>
        <taxon>Choanephora</taxon>
    </lineage>
</organism>
<feature type="transmembrane region" description="Helical" evidence="5">
    <location>
        <begin position="65"/>
        <end position="85"/>
    </location>
</feature>
<evidence type="ECO:0000313" key="7">
    <source>
        <dbReference type="Proteomes" id="UP000093000"/>
    </source>
</evidence>
<dbReference type="EMBL" id="LUGH01000005">
    <property type="protein sequence ID" value="OBZ91711.1"/>
    <property type="molecule type" value="Genomic_DNA"/>
</dbReference>
<feature type="transmembrane region" description="Helical" evidence="5">
    <location>
        <begin position="152"/>
        <end position="172"/>
    </location>
</feature>
<feature type="transmembrane region" description="Helical" evidence="5">
    <location>
        <begin position="127"/>
        <end position="146"/>
    </location>
</feature>
<dbReference type="OrthoDB" id="7933078at2759"/>
<name>A0A1C7NRH0_9FUNG</name>
<dbReference type="Proteomes" id="UP000093000">
    <property type="component" value="Unassembled WGS sequence"/>
</dbReference>
<proteinExistence type="predicted"/>
<dbReference type="AlphaFoldDB" id="A0A1C7NRH0"/>
<feature type="transmembrane region" description="Helical" evidence="5">
    <location>
        <begin position="97"/>
        <end position="115"/>
    </location>
</feature>
<dbReference type="InterPro" id="IPR006214">
    <property type="entry name" value="Bax_inhibitor_1-related"/>
</dbReference>